<evidence type="ECO:0000256" key="2">
    <source>
        <dbReference type="SAM" id="MobiDB-lite"/>
    </source>
</evidence>
<evidence type="ECO:0000313" key="3">
    <source>
        <dbReference type="EMBL" id="JAS49924.1"/>
    </source>
</evidence>
<sequence length="360" mass="39943">MWNGNGTADKVSTSTFTSSTTSSGNSSFYRCETREVSSSVYHSESVTSQSKEVPAKASSFILQRVERLYGPGALAQGFYTRRSLNASPVPQKEAQEEVITETTKESALPVLRFLRPEFRAQLTLAKRKSCSPVCSPNRPLDTTDGTVERIIPIVVEGSNETSNSKVLEERETVITSDEKDGQYYLKLVLTETERLESLAAEMEMEVSSVPEHMEGRLRAAAGKAKLLASQKLAQFKGLCHKNINQDTTEDFPTTCEDLAGFWDMVSIQVASVHEEFKEIDILRKAGWPEKSATEEGVKKEAVSNGSGTSRRPKLAPVQPKVNPVKSNASKARDEARKRMLAERRKEMRKNTNTNEDIVIV</sequence>
<dbReference type="GO" id="GO:0098978">
    <property type="term" value="C:glutamatergic synapse"/>
    <property type="evidence" value="ECO:0007669"/>
    <property type="project" value="TreeGrafter"/>
</dbReference>
<dbReference type="InterPro" id="IPR005026">
    <property type="entry name" value="SAPAP"/>
</dbReference>
<dbReference type="EMBL" id="GECZ01019845">
    <property type="protein sequence ID" value="JAS49924.1"/>
    <property type="molecule type" value="Transcribed_RNA"/>
</dbReference>
<dbReference type="Pfam" id="PF03359">
    <property type="entry name" value="GKAP"/>
    <property type="match status" value="1"/>
</dbReference>
<evidence type="ECO:0000256" key="1">
    <source>
        <dbReference type="ARBA" id="ARBA00008839"/>
    </source>
</evidence>
<dbReference type="GO" id="GO:0023052">
    <property type="term" value="P:signaling"/>
    <property type="evidence" value="ECO:0007669"/>
    <property type="project" value="InterPro"/>
</dbReference>
<organism evidence="3">
    <name type="scientific">Cuerna arida</name>
    <dbReference type="NCBI Taxonomy" id="1464854"/>
    <lineage>
        <taxon>Eukaryota</taxon>
        <taxon>Metazoa</taxon>
        <taxon>Ecdysozoa</taxon>
        <taxon>Arthropoda</taxon>
        <taxon>Hexapoda</taxon>
        <taxon>Insecta</taxon>
        <taxon>Pterygota</taxon>
        <taxon>Neoptera</taxon>
        <taxon>Paraneoptera</taxon>
        <taxon>Hemiptera</taxon>
        <taxon>Auchenorrhyncha</taxon>
        <taxon>Membracoidea</taxon>
        <taxon>Cicadellidae</taxon>
        <taxon>Cicadellinae</taxon>
        <taxon>Proconiini</taxon>
        <taxon>Cuerna</taxon>
    </lineage>
</organism>
<proteinExistence type="inferred from homology"/>
<feature type="region of interest" description="Disordered" evidence="2">
    <location>
        <begin position="1"/>
        <end position="28"/>
    </location>
</feature>
<name>A0A1B6FIF2_9HEMI</name>
<dbReference type="GO" id="GO:0099572">
    <property type="term" value="C:postsynaptic specialization"/>
    <property type="evidence" value="ECO:0007669"/>
    <property type="project" value="TreeGrafter"/>
</dbReference>
<reference evidence="3" key="1">
    <citation type="submission" date="2015-11" db="EMBL/GenBank/DDBJ databases">
        <title>De novo transcriptome assembly of four potential Pierce s Disease insect vectors from Arizona vineyards.</title>
        <authorList>
            <person name="Tassone E.E."/>
        </authorList>
    </citation>
    <scope>NUCLEOTIDE SEQUENCE</scope>
</reference>
<gene>
    <name evidence="3" type="ORF">g.13923</name>
</gene>
<dbReference type="PANTHER" id="PTHR12353:SF31">
    <property type="entry name" value="LD44824P"/>
    <property type="match status" value="1"/>
</dbReference>
<feature type="compositionally biased region" description="Low complexity" evidence="2">
    <location>
        <begin position="12"/>
        <end position="27"/>
    </location>
</feature>
<accession>A0A1B6FIF2</accession>
<feature type="compositionally biased region" description="Basic and acidic residues" evidence="2">
    <location>
        <begin position="290"/>
        <end position="301"/>
    </location>
</feature>
<feature type="region of interest" description="Disordered" evidence="2">
    <location>
        <begin position="290"/>
        <end position="338"/>
    </location>
</feature>
<protein>
    <submittedName>
        <fullName evidence="3">Uncharacterized protein</fullName>
    </submittedName>
</protein>
<dbReference type="PANTHER" id="PTHR12353">
    <property type="entry name" value="DISKS LARGE-ASSOCIATED PROTEIN DAP SAP90/PSD-95-ASSOCIATED PROTEIN"/>
    <property type="match status" value="1"/>
</dbReference>
<comment type="similarity">
    <text evidence="1">Belongs to the SAPAP family.</text>
</comment>
<dbReference type="AlphaFoldDB" id="A0A1B6FIF2"/>
<dbReference type="GO" id="GO:0060090">
    <property type="term" value="F:molecular adaptor activity"/>
    <property type="evidence" value="ECO:0007669"/>
    <property type="project" value="TreeGrafter"/>
</dbReference>